<dbReference type="InterPro" id="IPR019095">
    <property type="entry name" value="Mediator_Med18"/>
</dbReference>
<dbReference type="GO" id="GO:0003712">
    <property type="term" value="F:transcription coregulator activity"/>
    <property type="evidence" value="ECO:0007669"/>
    <property type="project" value="InterPro"/>
</dbReference>
<protein>
    <recommendedName>
        <fullName evidence="3 8">Mediator of RNA polymerase II transcription subunit 18</fullName>
    </recommendedName>
    <alternativeName>
        <fullName evidence="7 8">Mediator complex subunit 18</fullName>
    </alternativeName>
</protein>
<sequence length="290" mass="32281">MHELSLFASVPDHQHHELLQQLAGLTAMQPRHALERRLIFKAYRAPGQTAVRTGGSQDVQAGDMQKLNKMLNGGMFYTQVVGPVSEADFGSNPAPDHDTQMAGMDGADDSKSSPKVQLSSSYDYDQQPWKLEFRDIPEAGTRSAVTARVMASATLPRGDIAPSMNAWGYRFVTEYVVEGDIFIHNDITLFLHRVLHYPVSQQQGPSLPRQTLPAFKEMETQMQSMKASQATMGYVLQAFINVQDGSNQETMKTASQHLFGLREQLKSAVKLEQADRLSLDTRVKDRGGQR</sequence>
<keyword evidence="5 8" id="KW-0804">Transcription</keyword>
<gene>
    <name evidence="8" type="primary">MED18</name>
    <name evidence="10" type="ORF">N7456_013188</name>
</gene>
<comment type="subunit">
    <text evidence="8">Component of the Mediator complex.</text>
</comment>
<keyword evidence="4 8" id="KW-0805">Transcription regulation</keyword>
<evidence type="ECO:0000256" key="2">
    <source>
        <dbReference type="ARBA" id="ARBA00009814"/>
    </source>
</evidence>
<evidence type="ECO:0000313" key="10">
    <source>
        <dbReference type="EMBL" id="KAJ5083761.1"/>
    </source>
</evidence>
<evidence type="ECO:0000256" key="4">
    <source>
        <dbReference type="ARBA" id="ARBA00023015"/>
    </source>
</evidence>
<reference evidence="10" key="2">
    <citation type="journal article" date="2023" name="IMA Fungus">
        <title>Comparative genomic study of the Penicillium genus elucidates a diverse pangenome and 15 lateral gene transfer events.</title>
        <authorList>
            <person name="Petersen C."/>
            <person name="Sorensen T."/>
            <person name="Nielsen M.R."/>
            <person name="Sondergaard T.E."/>
            <person name="Sorensen J.L."/>
            <person name="Fitzpatrick D.A."/>
            <person name="Frisvad J.C."/>
            <person name="Nielsen K.L."/>
        </authorList>
    </citation>
    <scope>NUCLEOTIDE SEQUENCE</scope>
    <source>
        <strain evidence="10">IBT 30069</strain>
    </source>
</reference>
<evidence type="ECO:0000256" key="9">
    <source>
        <dbReference type="SAM" id="MobiDB-lite"/>
    </source>
</evidence>
<dbReference type="GO" id="GO:0006369">
    <property type="term" value="P:termination of RNA polymerase II transcription"/>
    <property type="evidence" value="ECO:0007669"/>
    <property type="project" value="TreeGrafter"/>
</dbReference>
<dbReference type="Pfam" id="PF09637">
    <property type="entry name" value="Med18"/>
    <property type="match status" value="1"/>
</dbReference>
<dbReference type="PANTHER" id="PTHR13321:SF2">
    <property type="entry name" value="MEDIATOR OF RNA POLYMERASE II TRANSCRIPTION SUBUNIT 18"/>
    <property type="match status" value="1"/>
</dbReference>
<accession>A0A9W9JWB4</accession>
<dbReference type="GO" id="GO:0016592">
    <property type="term" value="C:mediator complex"/>
    <property type="evidence" value="ECO:0007669"/>
    <property type="project" value="InterPro"/>
</dbReference>
<dbReference type="GO" id="GO:0006357">
    <property type="term" value="P:regulation of transcription by RNA polymerase II"/>
    <property type="evidence" value="ECO:0007669"/>
    <property type="project" value="InterPro"/>
</dbReference>
<keyword evidence="11" id="KW-1185">Reference proteome</keyword>
<dbReference type="OrthoDB" id="5348092at2759"/>
<name>A0A9W9JWB4_9EURO</name>
<dbReference type="PANTHER" id="PTHR13321">
    <property type="entry name" value="MEDIATOR OF RNA POLYMERASE II TRANSCRIPTION, SUBUNIT 18"/>
    <property type="match status" value="1"/>
</dbReference>
<feature type="region of interest" description="Disordered" evidence="9">
    <location>
        <begin position="87"/>
        <end position="120"/>
    </location>
</feature>
<reference evidence="10" key="1">
    <citation type="submission" date="2022-11" db="EMBL/GenBank/DDBJ databases">
        <authorList>
            <person name="Petersen C."/>
        </authorList>
    </citation>
    <scope>NUCLEOTIDE SEQUENCE</scope>
    <source>
        <strain evidence="10">IBT 30069</strain>
    </source>
</reference>
<dbReference type="Proteomes" id="UP001149165">
    <property type="component" value="Unassembled WGS sequence"/>
</dbReference>
<dbReference type="Gene3D" id="2.40.320.10">
    <property type="entry name" value="Hypothetical Protein Pfu-838710-001"/>
    <property type="match status" value="1"/>
</dbReference>
<comment type="similarity">
    <text evidence="2 8">Belongs to the Mediator complex subunit 18 family.</text>
</comment>
<comment type="function">
    <text evidence="8">Component of the Mediator complex, a coactivator involved in the regulated transcription of nearly all RNA polymerase II-dependent genes. Mediator functions as a bridge to convey information from gene-specific regulatory proteins to the basal RNA polymerase II transcription machinery. Mediator is recruited to promoters by direct interactions with regulatory proteins and serves as a scaffold for the assembly of a functional preinitiation complex with RNA polymerase II and the general transcription factors.</text>
</comment>
<evidence type="ECO:0000256" key="1">
    <source>
        <dbReference type="ARBA" id="ARBA00004123"/>
    </source>
</evidence>
<keyword evidence="8" id="KW-0010">Activator</keyword>
<dbReference type="GO" id="GO:0070847">
    <property type="term" value="C:core mediator complex"/>
    <property type="evidence" value="ECO:0007669"/>
    <property type="project" value="TreeGrafter"/>
</dbReference>
<evidence type="ECO:0000256" key="5">
    <source>
        <dbReference type="ARBA" id="ARBA00023163"/>
    </source>
</evidence>
<comment type="subcellular location">
    <subcellularLocation>
        <location evidence="1 8">Nucleus</location>
    </subcellularLocation>
</comment>
<comment type="caution">
    <text evidence="10">The sequence shown here is derived from an EMBL/GenBank/DDBJ whole genome shotgun (WGS) entry which is preliminary data.</text>
</comment>
<evidence type="ECO:0000256" key="8">
    <source>
        <dbReference type="RuleBase" id="RU364150"/>
    </source>
</evidence>
<evidence type="ECO:0000313" key="11">
    <source>
        <dbReference type="Proteomes" id="UP001149165"/>
    </source>
</evidence>
<evidence type="ECO:0000256" key="7">
    <source>
        <dbReference type="ARBA" id="ARBA00032012"/>
    </source>
</evidence>
<keyword evidence="6 8" id="KW-0539">Nucleus</keyword>
<organism evidence="10 11">
    <name type="scientific">Penicillium angulare</name>
    <dbReference type="NCBI Taxonomy" id="116970"/>
    <lineage>
        <taxon>Eukaryota</taxon>
        <taxon>Fungi</taxon>
        <taxon>Dikarya</taxon>
        <taxon>Ascomycota</taxon>
        <taxon>Pezizomycotina</taxon>
        <taxon>Eurotiomycetes</taxon>
        <taxon>Eurotiomycetidae</taxon>
        <taxon>Eurotiales</taxon>
        <taxon>Aspergillaceae</taxon>
        <taxon>Penicillium</taxon>
    </lineage>
</organism>
<proteinExistence type="inferred from homology"/>
<evidence type="ECO:0000256" key="6">
    <source>
        <dbReference type="ARBA" id="ARBA00023242"/>
    </source>
</evidence>
<evidence type="ECO:0000256" key="3">
    <source>
        <dbReference type="ARBA" id="ARBA00019612"/>
    </source>
</evidence>
<dbReference type="EMBL" id="JAPQKH010000008">
    <property type="protein sequence ID" value="KAJ5083761.1"/>
    <property type="molecule type" value="Genomic_DNA"/>
</dbReference>
<dbReference type="AlphaFoldDB" id="A0A9W9JWB4"/>